<dbReference type="SMART" id="SM00409">
    <property type="entry name" value="IG"/>
    <property type="match status" value="1"/>
</dbReference>
<proteinExistence type="predicted"/>
<feature type="domain" description="Ig-like" evidence="1">
    <location>
        <begin position="8"/>
        <end position="96"/>
    </location>
</feature>
<dbReference type="GeneID" id="116222862"/>
<dbReference type="InterPro" id="IPR013783">
    <property type="entry name" value="Ig-like_fold"/>
</dbReference>
<dbReference type="Proteomes" id="UP000515152">
    <property type="component" value="Chromosome 12"/>
</dbReference>
<dbReference type="PROSITE" id="PS50835">
    <property type="entry name" value="IG_LIKE"/>
    <property type="match status" value="1"/>
</dbReference>
<dbReference type="PANTHER" id="PTHR14241:SF1">
    <property type="entry name" value="INTERFERON-INDUCED PROTEIN 44-RELATED"/>
    <property type="match status" value="1"/>
</dbReference>
<dbReference type="PANTHER" id="PTHR14241">
    <property type="entry name" value="INTERFERON-INDUCED PROTEIN 44"/>
    <property type="match status" value="1"/>
</dbReference>
<evidence type="ECO:0000313" key="4">
    <source>
        <dbReference type="RefSeq" id="XP_031433758.1"/>
    </source>
</evidence>
<evidence type="ECO:0000313" key="3">
    <source>
        <dbReference type="RefSeq" id="XP_031433757.1"/>
    </source>
</evidence>
<protein>
    <submittedName>
        <fullName evidence="3 4">Interferon-induced protein 44-like</fullName>
    </submittedName>
</protein>
<gene>
    <name evidence="3 4" type="primary">LOC116222862</name>
</gene>
<evidence type="ECO:0000313" key="2">
    <source>
        <dbReference type="Proteomes" id="UP000515152"/>
    </source>
</evidence>
<evidence type="ECO:0000259" key="1">
    <source>
        <dbReference type="PROSITE" id="PS50835"/>
    </source>
</evidence>
<dbReference type="SUPFAM" id="SSF48726">
    <property type="entry name" value="Immunoglobulin"/>
    <property type="match status" value="1"/>
</dbReference>
<dbReference type="Pfam" id="PF07679">
    <property type="entry name" value="I-set"/>
    <property type="match status" value="1"/>
</dbReference>
<dbReference type="InterPro" id="IPR007110">
    <property type="entry name" value="Ig-like_dom"/>
</dbReference>
<dbReference type="InterPro" id="IPR036179">
    <property type="entry name" value="Ig-like_dom_sf"/>
</dbReference>
<dbReference type="InterPro" id="IPR027417">
    <property type="entry name" value="P-loop_NTPase"/>
</dbReference>
<keyword evidence="2" id="KW-1185">Reference proteome</keyword>
<dbReference type="InterPro" id="IPR003599">
    <property type="entry name" value="Ig_sub"/>
</dbReference>
<dbReference type="GO" id="GO:0006955">
    <property type="term" value="P:immune response"/>
    <property type="evidence" value="ECO:0007669"/>
    <property type="project" value="TreeGrafter"/>
</dbReference>
<dbReference type="AlphaFoldDB" id="A0A6P8G173"/>
<dbReference type="OrthoDB" id="25620at2759"/>
<name>A0A6P8G173_CLUHA</name>
<dbReference type="Gene3D" id="3.40.50.300">
    <property type="entry name" value="P-loop containing nucleotide triphosphate hydrolases"/>
    <property type="match status" value="1"/>
</dbReference>
<dbReference type="InterPro" id="IPR013098">
    <property type="entry name" value="Ig_I-set"/>
</dbReference>
<dbReference type="KEGG" id="char:116222862"/>
<dbReference type="SUPFAM" id="SSF52540">
    <property type="entry name" value="P-loop containing nucleoside triphosphate hydrolases"/>
    <property type="match status" value="1"/>
</dbReference>
<dbReference type="Gene3D" id="2.60.40.10">
    <property type="entry name" value="Immunoglobulins"/>
    <property type="match status" value="1"/>
</dbReference>
<dbReference type="RefSeq" id="XP_031433757.1">
    <property type="nucleotide sequence ID" value="XM_031577897.2"/>
</dbReference>
<reference evidence="3 4" key="1">
    <citation type="submission" date="2025-04" db="UniProtKB">
        <authorList>
            <consortium name="RefSeq"/>
        </authorList>
    </citation>
    <scope>IDENTIFICATION</scope>
</reference>
<dbReference type="GeneTree" id="ENSGT00940000160560"/>
<accession>A0A6P8G173</accession>
<organism evidence="2 4">
    <name type="scientific">Clupea harengus</name>
    <name type="common">Atlantic herring</name>
    <dbReference type="NCBI Taxonomy" id="7950"/>
    <lineage>
        <taxon>Eukaryota</taxon>
        <taxon>Metazoa</taxon>
        <taxon>Chordata</taxon>
        <taxon>Craniata</taxon>
        <taxon>Vertebrata</taxon>
        <taxon>Euteleostomi</taxon>
        <taxon>Actinopterygii</taxon>
        <taxon>Neopterygii</taxon>
        <taxon>Teleostei</taxon>
        <taxon>Clupei</taxon>
        <taxon>Clupeiformes</taxon>
        <taxon>Clupeoidei</taxon>
        <taxon>Clupeidae</taxon>
        <taxon>Clupea</taxon>
    </lineage>
</organism>
<dbReference type="RefSeq" id="XP_031433758.1">
    <property type="nucleotide sequence ID" value="XM_031577898.2"/>
</dbReference>
<sequence length="375" mass="42525">MGGANIKPELTLQLQDQRVKLNEDIVFQCKANDLEDVKVIWEKDGLTLHKSYRICIKQSGTELSLTIKCAKGEDEGNYTLWLRKGSDSVSHSVKVTLLEYDKNWRSIEWREKLDIKHNLEDLTLKNPQVKHLNFLLLGPVGTGKSSIINSIQSVFKNRVEVGALVAAEAGTSFTLAYNNYQIKNSENKALPYVFSDIMGLENDDMEGSHPDDIISMLKGHVREGYRLNPRCALTENNQNYNSSPTPGDKIHCLISVLPADKISLMEKKVFEKMDVIRKKASGMNIPQVVFMTRVDLACPLVKDDLQCIYSSKNIKRKMQECSNSVGLPMNCIFPVKNYHEENKLDGKMDSLILDALKNVVNFAESYVDRLYHLEH</sequence>